<evidence type="ECO:0000313" key="2">
    <source>
        <dbReference type="EMBL" id="QWG16827.1"/>
    </source>
</evidence>
<dbReference type="PANTHER" id="PTHR36840:SF1">
    <property type="entry name" value="BLL5714 PROTEIN"/>
    <property type="match status" value="1"/>
</dbReference>
<dbReference type="Proteomes" id="UP000680805">
    <property type="component" value="Chromosome"/>
</dbReference>
<feature type="transmembrane region" description="Helical" evidence="1">
    <location>
        <begin position="86"/>
        <end position="106"/>
    </location>
</feature>
<protein>
    <submittedName>
        <fullName evidence="2">Low temperature requirement protein A</fullName>
    </submittedName>
</protein>
<feature type="transmembrane region" description="Helical" evidence="1">
    <location>
        <begin position="169"/>
        <end position="189"/>
    </location>
</feature>
<feature type="transmembrane region" description="Helical" evidence="1">
    <location>
        <begin position="278"/>
        <end position="296"/>
    </location>
</feature>
<dbReference type="EMBL" id="CP076135">
    <property type="protein sequence ID" value="QWG16827.1"/>
    <property type="molecule type" value="Genomic_DNA"/>
</dbReference>
<name>A0A975RQG4_9BRAD</name>
<proteinExistence type="predicted"/>
<sequence length="406" mass="44343">MAGDDQRGALFRPLVPNQHSRVTYAELFFDLVFVFAVTQISHTLLGRFTPLGAAQTTLLFLAVWWVWVYTSWITNWLNPETTPVRVMLFVLMLGGLVLSTSIPQAFESRGLWFAVAYAAMQVSKTVFLLVSTPPARTLARLNAVRITTWLSVSGVFWIAGGFAEGQARLAFWAVALGIEYLSPAVRFWIPKYGASSIEDWTVEGGHMAERCALFVIIALGESIVVTGATFADLTWTAETLGAFASSFIGSLAMWWIYFHRGAEAGSELISRSSEPGRLARLAYTYLHMPIVAGIILSAVADELVLKHPGGHSDLKTVLSAIGGPLLFLLGTILFKHTIRGWLQLSHGVGIIALCVLVWFAGGMSPLQLSIVTTAIMIVVATWESISLKSEAAKPRRQRPRSEAGSV</sequence>
<reference evidence="2" key="1">
    <citation type="submission" date="2021-06" db="EMBL/GenBank/DDBJ databases">
        <title>Bradyrhizobium sp. S2-11-2 Genome sequencing.</title>
        <authorList>
            <person name="Jin L."/>
        </authorList>
    </citation>
    <scope>NUCLEOTIDE SEQUENCE</scope>
    <source>
        <strain evidence="2">S2-11-2</strain>
    </source>
</reference>
<feature type="transmembrane region" description="Helical" evidence="1">
    <location>
        <begin position="366"/>
        <end position="387"/>
    </location>
</feature>
<keyword evidence="1" id="KW-0472">Membrane</keyword>
<evidence type="ECO:0000256" key="1">
    <source>
        <dbReference type="SAM" id="Phobius"/>
    </source>
</evidence>
<gene>
    <name evidence="2" type="ORF">KMZ68_17775</name>
</gene>
<feature type="transmembrane region" description="Helical" evidence="1">
    <location>
        <begin position="341"/>
        <end position="360"/>
    </location>
</feature>
<dbReference type="PANTHER" id="PTHR36840">
    <property type="entry name" value="BLL5714 PROTEIN"/>
    <property type="match status" value="1"/>
</dbReference>
<feature type="transmembrane region" description="Helical" evidence="1">
    <location>
        <begin position="237"/>
        <end position="257"/>
    </location>
</feature>
<feature type="transmembrane region" description="Helical" evidence="1">
    <location>
        <begin position="112"/>
        <end position="131"/>
    </location>
</feature>
<evidence type="ECO:0000313" key="3">
    <source>
        <dbReference type="Proteomes" id="UP000680805"/>
    </source>
</evidence>
<accession>A0A975RQG4</accession>
<dbReference type="AlphaFoldDB" id="A0A975RQG4"/>
<feature type="transmembrane region" description="Helical" evidence="1">
    <location>
        <begin position="51"/>
        <end position="74"/>
    </location>
</feature>
<feature type="transmembrane region" description="Helical" evidence="1">
    <location>
        <begin position="210"/>
        <end position="231"/>
    </location>
</feature>
<feature type="transmembrane region" description="Helical" evidence="1">
    <location>
        <begin position="27"/>
        <end position="45"/>
    </location>
</feature>
<feature type="transmembrane region" description="Helical" evidence="1">
    <location>
        <begin position="143"/>
        <end position="163"/>
    </location>
</feature>
<organism evidence="2 3">
    <name type="scientific">Bradyrhizobium sediminis</name>
    <dbReference type="NCBI Taxonomy" id="2840469"/>
    <lineage>
        <taxon>Bacteria</taxon>
        <taxon>Pseudomonadati</taxon>
        <taxon>Pseudomonadota</taxon>
        <taxon>Alphaproteobacteria</taxon>
        <taxon>Hyphomicrobiales</taxon>
        <taxon>Nitrobacteraceae</taxon>
        <taxon>Bradyrhizobium</taxon>
    </lineage>
</organism>
<keyword evidence="1" id="KW-1133">Transmembrane helix</keyword>
<dbReference type="Pfam" id="PF06772">
    <property type="entry name" value="LtrA"/>
    <property type="match status" value="1"/>
</dbReference>
<dbReference type="InterPro" id="IPR010640">
    <property type="entry name" value="Low_temperature_requirement_A"/>
</dbReference>
<keyword evidence="1" id="KW-0812">Transmembrane</keyword>
<dbReference type="KEGG" id="bsei:KMZ68_17775"/>
<dbReference type="RefSeq" id="WP_215612497.1">
    <property type="nucleotide sequence ID" value="NZ_CP076135.1"/>
</dbReference>
<feature type="transmembrane region" description="Helical" evidence="1">
    <location>
        <begin position="316"/>
        <end position="334"/>
    </location>
</feature>